<protein>
    <submittedName>
        <fullName evidence="2">Uncharacterized protein</fullName>
    </submittedName>
</protein>
<keyword evidence="3" id="KW-1185">Reference proteome</keyword>
<feature type="compositionally biased region" description="Polar residues" evidence="1">
    <location>
        <begin position="27"/>
        <end position="38"/>
    </location>
</feature>
<comment type="caution">
    <text evidence="2">The sequence shown here is derived from an EMBL/GenBank/DDBJ whole genome shotgun (WGS) entry which is preliminary data.</text>
</comment>
<feature type="region of interest" description="Disordered" evidence="1">
    <location>
        <begin position="1"/>
        <end position="39"/>
    </location>
</feature>
<reference evidence="2 3" key="1">
    <citation type="journal article" date="2011" name="Stand. Genomic Sci.">
        <title>Non-contiguous finished genome sequence and contextual data of the filamentous soil bacterium Ktedonobacter racemifer type strain (SOSP1-21).</title>
        <authorList>
            <person name="Chang Y.J."/>
            <person name="Land M."/>
            <person name="Hauser L."/>
            <person name="Chertkov O."/>
            <person name="Del Rio T.G."/>
            <person name="Nolan M."/>
            <person name="Copeland A."/>
            <person name="Tice H."/>
            <person name="Cheng J.F."/>
            <person name="Lucas S."/>
            <person name="Han C."/>
            <person name="Goodwin L."/>
            <person name="Pitluck S."/>
            <person name="Ivanova N."/>
            <person name="Ovchinikova G."/>
            <person name="Pati A."/>
            <person name="Chen A."/>
            <person name="Palaniappan K."/>
            <person name="Mavromatis K."/>
            <person name="Liolios K."/>
            <person name="Brettin T."/>
            <person name="Fiebig A."/>
            <person name="Rohde M."/>
            <person name="Abt B."/>
            <person name="Goker M."/>
            <person name="Detter J.C."/>
            <person name="Woyke T."/>
            <person name="Bristow J."/>
            <person name="Eisen J.A."/>
            <person name="Markowitz V."/>
            <person name="Hugenholtz P."/>
            <person name="Kyrpides N.C."/>
            <person name="Klenk H.P."/>
            <person name="Lapidus A."/>
        </authorList>
    </citation>
    <scope>NUCLEOTIDE SEQUENCE [LARGE SCALE GENOMIC DNA]</scope>
    <source>
        <strain evidence="3">DSM 44963</strain>
    </source>
</reference>
<proteinExistence type="predicted"/>
<organism evidence="2 3">
    <name type="scientific">Ktedonobacter racemifer DSM 44963</name>
    <dbReference type="NCBI Taxonomy" id="485913"/>
    <lineage>
        <taxon>Bacteria</taxon>
        <taxon>Bacillati</taxon>
        <taxon>Chloroflexota</taxon>
        <taxon>Ktedonobacteria</taxon>
        <taxon>Ktedonobacterales</taxon>
        <taxon>Ktedonobacteraceae</taxon>
        <taxon>Ktedonobacter</taxon>
    </lineage>
</organism>
<evidence type="ECO:0000313" key="3">
    <source>
        <dbReference type="Proteomes" id="UP000004508"/>
    </source>
</evidence>
<dbReference type="AlphaFoldDB" id="D6TXR9"/>
<gene>
    <name evidence="2" type="ORF">Krac_4043</name>
</gene>
<accession>D6TXR9</accession>
<dbReference type="InParanoid" id="D6TXR9"/>
<dbReference type="EMBL" id="ADVG01000003">
    <property type="protein sequence ID" value="EFH83116.1"/>
    <property type="molecule type" value="Genomic_DNA"/>
</dbReference>
<evidence type="ECO:0000313" key="2">
    <source>
        <dbReference type="EMBL" id="EFH83116.1"/>
    </source>
</evidence>
<sequence length="51" mass="5706">MSYAATPHYEAEISSRNHLAPPLEPTMGNNPGRNTPLNRTDDILSLLRLFI</sequence>
<dbReference type="Proteomes" id="UP000004508">
    <property type="component" value="Unassembled WGS sequence"/>
</dbReference>
<evidence type="ECO:0000256" key="1">
    <source>
        <dbReference type="SAM" id="MobiDB-lite"/>
    </source>
</evidence>
<name>D6TXR9_KTERA</name>